<dbReference type="InterPro" id="IPR050863">
    <property type="entry name" value="CenT-Element_Derived"/>
</dbReference>
<comment type="caution">
    <text evidence="2">The sequence shown here is derived from an EMBL/GenBank/DDBJ whole genome shotgun (WGS) entry which is preliminary data.</text>
</comment>
<reference evidence="2" key="1">
    <citation type="submission" date="2021-04" db="EMBL/GenBank/DDBJ databases">
        <authorList>
            <person name="Tunstrom K."/>
        </authorList>
    </citation>
    <scope>NUCLEOTIDE SEQUENCE</scope>
</reference>
<keyword evidence="3" id="KW-1185">Reference proteome</keyword>
<evidence type="ECO:0000259" key="1">
    <source>
        <dbReference type="Pfam" id="PF03184"/>
    </source>
</evidence>
<dbReference type="OrthoDB" id="6115549at2759"/>
<sequence length="268" mass="29035">MKQELIDEAPIGTMGIAQESGWMTTAVFYKWLVHFQLHVKASLDDKVLLIVDGLISHKGIESLTFAKEHGIIMVCLPPHCTHRMQPLDVSFYGPLKTYFNQEVSTWLKSHPGRVVTHFQIGAILNKAYGKAATVQTAVNGFQKTGLWPVDPYIFPDYLFEPAETTNIPMQQDRVEPEEDSTAAENLYIPSAGPSQVEAGSSTSLIIASTSAADNPSPLSVVQSRDTATAIPTTPTSSKLILQEISPVPKGIYVAGQGKESSQVKPGGG</sequence>
<dbReference type="Proteomes" id="UP000691718">
    <property type="component" value="Unassembled WGS sequence"/>
</dbReference>
<dbReference type="Pfam" id="PF03184">
    <property type="entry name" value="DDE_1"/>
    <property type="match status" value="1"/>
</dbReference>
<organism evidence="2 3">
    <name type="scientific">Parnassius apollo</name>
    <name type="common">Apollo butterfly</name>
    <name type="synonym">Papilio apollo</name>
    <dbReference type="NCBI Taxonomy" id="110799"/>
    <lineage>
        <taxon>Eukaryota</taxon>
        <taxon>Metazoa</taxon>
        <taxon>Ecdysozoa</taxon>
        <taxon>Arthropoda</taxon>
        <taxon>Hexapoda</taxon>
        <taxon>Insecta</taxon>
        <taxon>Pterygota</taxon>
        <taxon>Neoptera</taxon>
        <taxon>Endopterygota</taxon>
        <taxon>Lepidoptera</taxon>
        <taxon>Glossata</taxon>
        <taxon>Ditrysia</taxon>
        <taxon>Papilionoidea</taxon>
        <taxon>Papilionidae</taxon>
        <taxon>Parnassiinae</taxon>
        <taxon>Parnassini</taxon>
        <taxon>Parnassius</taxon>
        <taxon>Parnassius</taxon>
    </lineage>
</organism>
<dbReference type="AlphaFoldDB" id="A0A8S3W942"/>
<dbReference type="EMBL" id="CAJQZP010000212">
    <property type="protein sequence ID" value="CAG4947346.1"/>
    <property type="molecule type" value="Genomic_DNA"/>
</dbReference>
<evidence type="ECO:0000313" key="2">
    <source>
        <dbReference type="EMBL" id="CAG4947346.1"/>
    </source>
</evidence>
<dbReference type="PANTHER" id="PTHR19303">
    <property type="entry name" value="TRANSPOSON"/>
    <property type="match status" value="1"/>
</dbReference>
<dbReference type="PANTHER" id="PTHR19303:SF71">
    <property type="entry name" value="ZINC FINGER PHD-TYPE DOMAIN-CONTAINING PROTEIN"/>
    <property type="match status" value="1"/>
</dbReference>
<accession>A0A8S3W942</accession>
<dbReference type="GO" id="GO:0005634">
    <property type="term" value="C:nucleus"/>
    <property type="evidence" value="ECO:0007669"/>
    <property type="project" value="TreeGrafter"/>
</dbReference>
<dbReference type="GO" id="GO:0003677">
    <property type="term" value="F:DNA binding"/>
    <property type="evidence" value="ECO:0007669"/>
    <property type="project" value="TreeGrafter"/>
</dbReference>
<dbReference type="InterPro" id="IPR004875">
    <property type="entry name" value="DDE_SF_endonuclease_dom"/>
</dbReference>
<feature type="domain" description="DDE-1" evidence="1">
    <location>
        <begin position="17"/>
        <end position="108"/>
    </location>
</feature>
<proteinExistence type="predicted"/>
<evidence type="ECO:0000313" key="3">
    <source>
        <dbReference type="Proteomes" id="UP000691718"/>
    </source>
</evidence>
<gene>
    <name evidence="2" type="ORF">PAPOLLO_LOCUS3588</name>
</gene>
<name>A0A8S3W942_PARAO</name>
<protein>
    <submittedName>
        <fullName evidence="2">(apollo) hypothetical protein</fullName>
    </submittedName>
</protein>